<reference evidence="2" key="1">
    <citation type="submission" date="2022-12" db="EMBL/GenBank/DDBJ databases">
        <authorList>
            <person name="Petersen C."/>
        </authorList>
    </citation>
    <scope>NUCLEOTIDE SEQUENCE</scope>
    <source>
        <strain evidence="2">IBT 29677</strain>
    </source>
</reference>
<dbReference type="EMBL" id="JAPZBU010000004">
    <property type="protein sequence ID" value="KAJ5407558.1"/>
    <property type="molecule type" value="Genomic_DNA"/>
</dbReference>
<keyword evidence="3" id="KW-1185">Reference proteome</keyword>
<sequence>MSATAAAAGTAGAPITVAGPSGGTRGAARRGGDRAKGKGRAAPAPVPGAAVPAWGVASTAAAVLGSYHLLVSYRKIISVYLSEHELYFDTKNTDQALLSYVEFVDRRRKELNAKAGSPSALPPSLS</sequence>
<feature type="compositionally biased region" description="Low complexity" evidence="1">
    <location>
        <begin position="1"/>
        <end position="13"/>
    </location>
</feature>
<proteinExistence type="predicted"/>
<dbReference type="AlphaFoldDB" id="A0A9W9W7A6"/>
<feature type="region of interest" description="Disordered" evidence="1">
    <location>
        <begin position="1"/>
        <end position="46"/>
    </location>
</feature>
<reference evidence="2" key="2">
    <citation type="journal article" date="2023" name="IMA Fungus">
        <title>Comparative genomic study of the Penicillium genus elucidates a diverse pangenome and 15 lateral gene transfer events.</title>
        <authorList>
            <person name="Petersen C."/>
            <person name="Sorensen T."/>
            <person name="Nielsen M.R."/>
            <person name="Sondergaard T.E."/>
            <person name="Sorensen J.L."/>
            <person name="Fitzpatrick D.A."/>
            <person name="Frisvad J.C."/>
            <person name="Nielsen K.L."/>
        </authorList>
    </citation>
    <scope>NUCLEOTIDE SEQUENCE</scope>
    <source>
        <strain evidence="2">IBT 29677</strain>
    </source>
</reference>
<protein>
    <submittedName>
        <fullName evidence="2">Uncharacterized protein</fullName>
    </submittedName>
</protein>
<dbReference type="Proteomes" id="UP001147747">
    <property type="component" value="Unassembled WGS sequence"/>
</dbReference>
<evidence type="ECO:0000313" key="2">
    <source>
        <dbReference type="EMBL" id="KAJ5407558.1"/>
    </source>
</evidence>
<dbReference type="GeneID" id="81365058"/>
<name>A0A9W9W7A6_9EURO</name>
<dbReference type="RefSeq" id="XP_056491873.1">
    <property type="nucleotide sequence ID" value="XM_056626078.1"/>
</dbReference>
<evidence type="ECO:0000256" key="1">
    <source>
        <dbReference type="SAM" id="MobiDB-lite"/>
    </source>
</evidence>
<accession>A0A9W9W7A6</accession>
<comment type="caution">
    <text evidence="2">The sequence shown here is derived from an EMBL/GenBank/DDBJ whole genome shotgun (WGS) entry which is preliminary data.</text>
</comment>
<evidence type="ECO:0000313" key="3">
    <source>
        <dbReference type="Proteomes" id="UP001147747"/>
    </source>
</evidence>
<gene>
    <name evidence="2" type="ORF">N7509_001441</name>
</gene>
<organism evidence="2 3">
    <name type="scientific">Penicillium cosmopolitanum</name>
    <dbReference type="NCBI Taxonomy" id="1131564"/>
    <lineage>
        <taxon>Eukaryota</taxon>
        <taxon>Fungi</taxon>
        <taxon>Dikarya</taxon>
        <taxon>Ascomycota</taxon>
        <taxon>Pezizomycotina</taxon>
        <taxon>Eurotiomycetes</taxon>
        <taxon>Eurotiomycetidae</taxon>
        <taxon>Eurotiales</taxon>
        <taxon>Aspergillaceae</taxon>
        <taxon>Penicillium</taxon>
    </lineage>
</organism>